<feature type="transmembrane region" description="Helical" evidence="6">
    <location>
        <begin position="118"/>
        <end position="137"/>
    </location>
</feature>
<feature type="compositionally biased region" description="Basic and acidic residues" evidence="5">
    <location>
        <begin position="255"/>
        <end position="266"/>
    </location>
</feature>
<accession>A0A517QUT7</accession>
<organism evidence="8 9">
    <name type="scientific">Thalassoglobus polymorphus</name>
    <dbReference type="NCBI Taxonomy" id="2527994"/>
    <lineage>
        <taxon>Bacteria</taxon>
        <taxon>Pseudomonadati</taxon>
        <taxon>Planctomycetota</taxon>
        <taxon>Planctomycetia</taxon>
        <taxon>Planctomycetales</taxon>
        <taxon>Planctomycetaceae</taxon>
        <taxon>Thalassoglobus</taxon>
    </lineage>
</organism>
<proteinExistence type="predicted"/>
<sequence length="398" mass="44206">MILFPISTDAPIYHRPIGTIALIVANVAVFALTASDLHEAVDQYGLHHGAGFTPVEWVTSNFIHGGFIHLLGNMVFLWGFGLIVEGKVGTLNFLGIYLGIGVTECLLEQAIFVHSPGISFGASAIIFGLMSISLIWAPQNELSVFYWLFFRFVGVFDLSVVAFAALKMLMSGLIIIIFLMIGFPPGGELLHLMGAGIGAVVGFVYLKAKLVDCEGWDILTVISGKTPTSEKYLSQSYQEAMRRRANASKAKRKRSVDLNKKLDRSKPSPARFTQLLDENKANAAFAELERIRHHKPEWTPTQEQLISLARGLRTASNMRDAVKAYLDFIELNSEFTLAKLELAEIFVFVQERPSAALRLLEQCEVDSFSDKQKKRHQQATLHAQSMINDGIIEIDFQS</sequence>
<feature type="transmembrane region" description="Helical" evidence="6">
    <location>
        <begin position="12"/>
        <end position="34"/>
    </location>
</feature>
<dbReference type="KEGG" id="tpol:Mal48_46490"/>
<evidence type="ECO:0000256" key="5">
    <source>
        <dbReference type="SAM" id="MobiDB-lite"/>
    </source>
</evidence>
<evidence type="ECO:0000256" key="1">
    <source>
        <dbReference type="ARBA" id="ARBA00004141"/>
    </source>
</evidence>
<feature type="transmembrane region" description="Helical" evidence="6">
    <location>
        <begin position="62"/>
        <end position="84"/>
    </location>
</feature>
<dbReference type="EMBL" id="CP036267">
    <property type="protein sequence ID" value="QDT35373.1"/>
    <property type="molecule type" value="Genomic_DNA"/>
</dbReference>
<feature type="transmembrane region" description="Helical" evidence="6">
    <location>
        <begin position="91"/>
        <end position="112"/>
    </location>
</feature>
<keyword evidence="4 6" id="KW-0472">Membrane</keyword>
<feature type="compositionally biased region" description="Basic residues" evidence="5">
    <location>
        <begin position="244"/>
        <end position="254"/>
    </location>
</feature>
<feature type="transmembrane region" description="Helical" evidence="6">
    <location>
        <begin position="189"/>
        <end position="206"/>
    </location>
</feature>
<reference evidence="8 9" key="1">
    <citation type="submission" date="2019-02" db="EMBL/GenBank/DDBJ databases">
        <title>Deep-cultivation of Planctomycetes and their phenomic and genomic characterization uncovers novel biology.</title>
        <authorList>
            <person name="Wiegand S."/>
            <person name="Jogler M."/>
            <person name="Boedeker C."/>
            <person name="Pinto D."/>
            <person name="Vollmers J."/>
            <person name="Rivas-Marin E."/>
            <person name="Kohn T."/>
            <person name="Peeters S.H."/>
            <person name="Heuer A."/>
            <person name="Rast P."/>
            <person name="Oberbeckmann S."/>
            <person name="Bunk B."/>
            <person name="Jeske O."/>
            <person name="Meyerdierks A."/>
            <person name="Storesund J.E."/>
            <person name="Kallscheuer N."/>
            <person name="Luecker S."/>
            <person name="Lage O.M."/>
            <person name="Pohl T."/>
            <person name="Merkel B.J."/>
            <person name="Hornburger P."/>
            <person name="Mueller R.-W."/>
            <person name="Bruemmer F."/>
            <person name="Labrenz M."/>
            <person name="Spormann A.M."/>
            <person name="Op den Camp H."/>
            <person name="Overmann J."/>
            <person name="Amann R."/>
            <person name="Jetten M.S.M."/>
            <person name="Mascher T."/>
            <person name="Medema M.H."/>
            <person name="Devos D.P."/>
            <person name="Kaster A.-K."/>
            <person name="Ovreas L."/>
            <person name="Rohde M."/>
            <person name="Galperin M.Y."/>
            <person name="Jogler C."/>
        </authorList>
    </citation>
    <scope>NUCLEOTIDE SEQUENCE [LARGE SCALE GENOMIC DNA]</scope>
    <source>
        <strain evidence="8 9">Mal48</strain>
    </source>
</reference>
<evidence type="ECO:0000256" key="3">
    <source>
        <dbReference type="ARBA" id="ARBA00022989"/>
    </source>
</evidence>
<evidence type="ECO:0000256" key="6">
    <source>
        <dbReference type="SAM" id="Phobius"/>
    </source>
</evidence>
<dbReference type="AlphaFoldDB" id="A0A517QUT7"/>
<dbReference type="InterPro" id="IPR035952">
    <property type="entry name" value="Rhomboid-like_sf"/>
</dbReference>
<evidence type="ECO:0000259" key="7">
    <source>
        <dbReference type="Pfam" id="PF01694"/>
    </source>
</evidence>
<dbReference type="Pfam" id="PF01694">
    <property type="entry name" value="Rhomboid"/>
    <property type="match status" value="1"/>
</dbReference>
<dbReference type="Gene3D" id="1.20.1540.10">
    <property type="entry name" value="Rhomboid-like"/>
    <property type="match status" value="1"/>
</dbReference>
<dbReference type="PANTHER" id="PTHR43066:SF5">
    <property type="entry name" value="RHOMBOID-LIKE PROTEIN 11, CHLOROPLASTIC-RELATED"/>
    <property type="match status" value="1"/>
</dbReference>
<dbReference type="InterPro" id="IPR022764">
    <property type="entry name" value="Peptidase_S54_rhomboid_dom"/>
</dbReference>
<keyword evidence="2 6" id="KW-0812">Transmembrane</keyword>
<dbReference type="RefSeq" id="WP_145204828.1">
    <property type="nucleotide sequence ID" value="NZ_CP036267.1"/>
</dbReference>
<keyword evidence="8" id="KW-0645">Protease</keyword>
<dbReference type="EC" id="3.4.21.105" evidence="8"/>
<feature type="domain" description="Peptidase S54 rhomboid" evidence="7">
    <location>
        <begin position="56"/>
        <end position="207"/>
    </location>
</feature>
<keyword evidence="8" id="KW-0378">Hydrolase</keyword>
<evidence type="ECO:0000313" key="8">
    <source>
        <dbReference type="EMBL" id="QDT35373.1"/>
    </source>
</evidence>
<dbReference type="GO" id="GO:0004252">
    <property type="term" value="F:serine-type endopeptidase activity"/>
    <property type="evidence" value="ECO:0007669"/>
    <property type="project" value="InterPro"/>
</dbReference>
<evidence type="ECO:0000256" key="4">
    <source>
        <dbReference type="ARBA" id="ARBA00023136"/>
    </source>
</evidence>
<dbReference type="GO" id="GO:0006508">
    <property type="term" value="P:proteolysis"/>
    <property type="evidence" value="ECO:0007669"/>
    <property type="project" value="UniProtKB-KW"/>
</dbReference>
<feature type="region of interest" description="Disordered" evidence="5">
    <location>
        <begin position="244"/>
        <end position="267"/>
    </location>
</feature>
<evidence type="ECO:0000313" key="9">
    <source>
        <dbReference type="Proteomes" id="UP000315724"/>
    </source>
</evidence>
<dbReference type="Proteomes" id="UP000315724">
    <property type="component" value="Chromosome"/>
</dbReference>
<name>A0A517QUT7_9PLAN</name>
<comment type="subcellular location">
    <subcellularLocation>
        <location evidence="1">Membrane</location>
        <topology evidence="1">Multi-pass membrane protein</topology>
    </subcellularLocation>
</comment>
<dbReference type="GO" id="GO:0016020">
    <property type="term" value="C:membrane"/>
    <property type="evidence" value="ECO:0007669"/>
    <property type="project" value="UniProtKB-SubCell"/>
</dbReference>
<dbReference type="OrthoDB" id="267668at2"/>
<keyword evidence="9" id="KW-1185">Reference proteome</keyword>
<keyword evidence="3 6" id="KW-1133">Transmembrane helix</keyword>
<protein>
    <submittedName>
        <fullName evidence="8">Rhomboid protease GluP</fullName>
        <ecNumber evidence="8">3.4.21.105</ecNumber>
    </submittedName>
</protein>
<dbReference type="PANTHER" id="PTHR43066">
    <property type="entry name" value="RHOMBOID-RELATED PROTEIN"/>
    <property type="match status" value="1"/>
</dbReference>
<dbReference type="SUPFAM" id="SSF144091">
    <property type="entry name" value="Rhomboid-like"/>
    <property type="match status" value="1"/>
</dbReference>
<gene>
    <name evidence="8" type="primary">gluP</name>
    <name evidence="8" type="ORF">Mal48_46490</name>
</gene>
<evidence type="ECO:0000256" key="2">
    <source>
        <dbReference type="ARBA" id="ARBA00022692"/>
    </source>
</evidence>